<feature type="transmembrane region" description="Helical" evidence="2">
    <location>
        <begin position="72"/>
        <end position="95"/>
    </location>
</feature>
<reference evidence="4 5" key="1">
    <citation type="submission" date="2019-01" db="EMBL/GenBank/DDBJ databases">
        <title>Halorientalis sp. F13-25 a new haloarchaeum isolated from hypersaline water.</title>
        <authorList>
            <person name="Ana D.-V."/>
            <person name="Cristina S.-P."/>
            <person name="Antonio V."/>
        </authorList>
    </citation>
    <scope>NUCLEOTIDE SEQUENCE [LARGE SCALE GENOMIC DNA]</scope>
    <source>
        <strain evidence="4 5">F13-25</strain>
    </source>
</reference>
<feature type="compositionally biased region" description="Acidic residues" evidence="1">
    <location>
        <begin position="861"/>
        <end position="881"/>
    </location>
</feature>
<comment type="caution">
    <text evidence="4">The sequence shown here is derived from an EMBL/GenBank/DDBJ whole genome shotgun (WGS) entry which is preliminary data.</text>
</comment>
<organism evidence="4 5">
    <name type="scientific">Halorientalis pallida</name>
    <dbReference type="NCBI Taxonomy" id="2479928"/>
    <lineage>
        <taxon>Archaea</taxon>
        <taxon>Methanobacteriati</taxon>
        <taxon>Methanobacteriota</taxon>
        <taxon>Stenosarchaea group</taxon>
        <taxon>Halobacteria</taxon>
        <taxon>Halobacteriales</taxon>
        <taxon>Haloarculaceae</taxon>
        <taxon>Halorientalis</taxon>
    </lineage>
</organism>
<evidence type="ECO:0000256" key="2">
    <source>
        <dbReference type="SAM" id="Phobius"/>
    </source>
</evidence>
<dbReference type="PANTHER" id="PTHR30121">
    <property type="entry name" value="UNCHARACTERIZED PROTEIN YJGR-RELATED"/>
    <property type="match status" value="1"/>
</dbReference>
<protein>
    <recommendedName>
        <fullName evidence="3">Helicase HerA central domain-containing protein</fullName>
    </recommendedName>
</protein>
<gene>
    <name evidence="4" type="ORF">EAF64_14035</name>
</gene>
<evidence type="ECO:0000313" key="5">
    <source>
        <dbReference type="Proteomes" id="UP000289691"/>
    </source>
</evidence>
<dbReference type="InterPro" id="IPR027417">
    <property type="entry name" value="P-loop_NTPase"/>
</dbReference>
<dbReference type="Gene3D" id="1.10.8.730">
    <property type="match status" value="1"/>
</dbReference>
<keyword evidence="2" id="KW-0812">Transmembrane</keyword>
<feature type="region of interest" description="Disordered" evidence="1">
    <location>
        <begin position="847"/>
        <end position="898"/>
    </location>
</feature>
<feature type="transmembrane region" description="Helical" evidence="2">
    <location>
        <begin position="12"/>
        <end position="34"/>
    </location>
</feature>
<accession>A0A498KST2</accession>
<evidence type="ECO:0000313" key="4">
    <source>
        <dbReference type="EMBL" id="RXK47768.1"/>
    </source>
</evidence>
<dbReference type="OrthoDB" id="308309at2157"/>
<dbReference type="InterPro" id="IPR002789">
    <property type="entry name" value="HerA_central"/>
</dbReference>
<feature type="domain" description="Helicase HerA central" evidence="3">
    <location>
        <begin position="408"/>
        <end position="494"/>
    </location>
</feature>
<dbReference type="Pfam" id="PF01935">
    <property type="entry name" value="DUF87"/>
    <property type="match status" value="1"/>
</dbReference>
<feature type="transmembrane region" description="Helical" evidence="2">
    <location>
        <begin position="40"/>
        <end position="60"/>
    </location>
</feature>
<name>A0A498KST2_9EURY</name>
<dbReference type="InterPro" id="IPR051162">
    <property type="entry name" value="T4SS_component"/>
</dbReference>
<dbReference type="EMBL" id="RDFA01000005">
    <property type="protein sequence ID" value="RXK47768.1"/>
    <property type="molecule type" value="Genomic_DNA"/>
</dbReference>
<feature type="region of interest" description="Disordered" evidence="1">
    <location>
        <begin position="279"/>
        <end position="301"/>
    </location>
</feature>
<feature type="compositionally biased region" description="Basic and acidic residues" evidence="1">
    <location>
        <begin position="291"/>
        <end position="301"/>
    </location>
</feature>
<keyword evidence="5" id="KW-1185">Reference proteome</keyword>
<feature type="region of interest" description="Disordered" evidence="1">
    <location>
        <begin position="111"/>
        <end position="145"/>
    </location>
</feature>
<dbReference type="RefSeq" id="WP_129069620.1">
    <property type="nucleotide sequence ID" value="NZ_RDFA01000005.1"/>
</dbReference>
<dbReference type="PANTHER" id="PTHR30121:SF6">
    <property type="entry name" value="SLR6007 PROTEIN"/>
    <property type="match status" value="1"/>
</dbReference>
<sequence length="898" mass="100175">MIGPYSLSRPELIALGVAANALIAALMVAVTSWQYRHSKVRAGVAGMVVGISGIVIQRYAGARMITASWPAYRAGLFAGAIAAVVSACIVAALVWRTPLFVEVVLPWRSPNENSAEPDLDQETSSLTDRLPTPGGEEDLDDEEGRIPIDDLSGEEMQEAIEYLEAVGQEPDKDAIEKAAYQLASTDETTLATPFTTAEEKGRIDRSVLAPEVIDEEANWHSRDGDFYQILTASSLPRFLSSGWLLPLTLASEDVRLSMQINPRETEDVKSRLQKRLTQMKSAIQRKKRRNRTDTHEQEHEAEELDRLLGELVQGTTKLFDVSVFVEIRGQTLEEMQEASKRIQRRARQQGLDLTPIQAEQDAAQASVAPLASPKIENHNTVQLEALTQCFNFVEPAVDDENGILLGFDNTNRPVIINRYGLSGHSKAISGKVGSGKTYATKMALWRRVLVDDDLKTIIFDPLGDDFVDFVEQLGGTVIKFGGDYRINPLDIDAAAHDATTQESVFKLKLRNVVRLFGTYLDEKDTDGMTSGDEGVISNAIYYAYLKKGITPDPETFDRESPIIDDVIEGVGIIANGGLSDEELSETIPDRLGVTYDDDGLTVDTDADDVESEVLDAVTNLQTPPERYQTIARQLEPKLESLKQWNINSNLNGPSNIDLEDDLVVFDMSSFADTGEMPIIMHAMLNWAYDEARRSEKKTDVTFEEAHYLLRRDGARDLINLFIRHSRHFAAGLTLISQTAEEFLKNDATREIYDNCDVKQLFYQENVGPEVVDYFELSEDEVRDIQRATRGEDADYSECLLSTSQHGRRWLDVYSGEFEHHILDDDRDPWTYLQNEGMLSERDRRWMENNGYPGSVQPQSAVDDDALLDGIDPEPESPDEADVMPANLESQTQGGESDD</sequence>
<proteinExistence type="predicted"/>
<dbReference type="Proteomes" id="UP000289691">
    <property type="component" value="Unassembled WGS sequence"/>
</dbReference>
<evidence type="ECO:0000256" key="1">
    <source>
        <dbReference type="SAM" id="MobiDB-lite"/>
    </source>
</evidence>
<keyword evidence="2" id="KW-1133">Transmembrane helix</keyword>
<dbReference type="Gene3D" id="3.40.50.300">
    <property type="entry name" value="P-loop containing nucleotide triphosphate hydrolases"/>
    <property type="match status" value="2"/>
</dbReference>
<feature type="compositionally biased region" description="Polar residues" evidence="1">
    <location>
        <begin position="887"/>
        <end position="898"/>
    </location>
</feature>
<evidence type="ECO:0000259" key="3">
    <source>
        <dbReference type="Pfam" id="PF01935"/>
    </source>
</evidence>
<keyword evidence="2" id="KW-0472">Membrane</keyword>
<dbReference type="AlphaFoldDB" id="A0A498KST2"/>
<dbReference type="SUPFAM" id="SSF52540">
    <property type="entry name" value="P-loop containing nucleoside triphosphate hydrolases"/>
    <property type="match status" value="1"/>
</dbReference>